<feature type="region of interest" description="Disordered" evidence="3">
    <location>
        <begin position="240"/>
        <end position="261"/>
    </location>
</feature>
<evidence type="ECO:0000256" key="1">
    <source>
        <dbReference type="ARBA" id="ARBA00022737"/>
    </source>
</evidence>
<dbReference type="Gene3D" id="3.50.4.10">
    <property type="entry name" value="Hepatocyte Growth Factor"/>
    <property type="match status" value="2"/>
</dbReference>
<dbReference type="InterPro" id="IPR003609">
    <property type="entry name" value="Pan_app"/>
</dbReference>
<evidence type="ECO:0000313" key="5">
    <source>
        <dbReference type="EMBL" id="CDI80236.1"/>
    </source>
</evidence>
<dbReference type="GO" id="GO:0005576">
    <property type="term" value="C:extracellular region"/>
    <property type="evidence" value="ECO:0007669"/>
    <property type="project" value="InterPro"/>
</dbReference>
<evidence type="ECO:0000256" key="2">
    <source>
        <dbReference type="ARBA" id="ARBA00023157"/>
    </source>
</evidence>
<keyword evidence="6" id="KW-1185">Reference proteome</keyword>
<accession>U6GJ11</accession>
<name>U6GJ11_EIMAC</name>
<dbReference type="VEuPathDB" id="ToxoDB:EAH_00050060"/>
<evidence type="ECO:0000256" key="3">
    <source>
        <dbReference type="SAM" id="MobiDB-lite"/>
    </source>
</evidence>
<sequence length="481" mass="51391">MQTVRSNSSSSRSSSSSSSSSNGSVKPSCFVLVDVVEVCFEQSDYVGHNIEENETGEVSSPGCISVNSIYTGMPLQTTEADDFLSCSAKCASNPFCTAWTYHGDMRLCALTSGDPSLSPKPIRGAVSARRNCFTQDEEEQSCFDEGIQYSLDDVQHKISTAGSAFECYLQCQKEEYCMRWTLKGGDTCFLMKSSSGSVVCSYPEETVVGTVSLTSVDECAYECASNRLCRAWSAVVEETTATKPPQQQVSSSSSSSSSTTATDPEVLCQLHADDSSPSFSWAPQSFCGTALNPKTLRVGKIYSIVDGDKVFSRSRPISECPSLCAAEPDCMGWHYVVGEGCVGAPSIDIEEEHPSGEFLLGHKYRGDPVASYPAAEPPTAAAAAAGAAKKGDNLETDPTTPMECAARAAANQCWSFNTATHNCLIFEQCEETDEAEEFVSGYIPSNEDTAGAASPPLRPGDTTDPGSLEEVRRTADNAQQE</sequence>
<dbReference type="AlphaFoldDB" id="U6GJ11"/>
<dbReference type="Pfam" id="PF14295">
    <property type="entry name" value="PAN_4"/>
    <property type="match status" value="3"/>
</dbReference>
<feature type="domain" description="Apple" evidence="4">
    <location>
        <begin position="63"/>
        <end position="132"/>
    </location>
</feature>
<feature type="region of interest" description="Disordered" evidence="3">
    <location>
        <begin position="438"/>
        <end position="481"/>
    </location>
</feature>
<protein>
    <recommendedName>
        <fullName evidence="4">Apple domain-containing protein</fullName>
    </recommendedName>
</protein>
<dbReference type="SMART" id="SM00223">
    <property type="entry name" value="APPLE"/>
    <property type="match status" value="2"/>
</dbReference>
<proteinExistence type="predicted"/>
<dbReference type="OrthoDB" id="328076at2759"/>
<gene>
    <name evidence="5" type="ORF">EAH_00050060</name>
</gene>
<dbReference type="GO" id="GO:0006508">
    <property type="term" value="P:proteolysis"/>
    <property type="evidence" value="ECO:0007669"/>
    <property type="project" value="InterPro"/>
</dbReference>
<feature type="region of interest" description="Disordered" evidence="3">
    <location>
        <begin position="1"/>
        <end position="25"/>
    </location>
</feature>
<feature type="compositionally biased region" description="Polar residues" evidence="3">
    <location>
        <begin position="240"/>
        <end position="249"/>
    </location>
</feature>
<dbReference type="EMBL" id="HG671164">
    <property type="protein sequence ID" value="CDI80236.1"/>
    <property type="molecule type" value="Genomic_DNA"/>
</dbReference>
<dbReference type="Pfam" id="PF00024">
    <property type="entry name" value="PAN_1"/>
    <property type="match status" value="1"/>
</dbReference>
<organism evidence="5 6">
    <name type="scientific">Eimeria acervulina</name>
    <name type="common">Coccidian parasite</name>
    <dbReference type="NCBI Taxonomy" id="5801"/>
    <lineage>
        <taxon>Eukaryota</taxon>
        <taxon>Sar</taxon>
        <taxon>Alveolata</taxon>
        <taxon>Apicomplexa</taxon>
        <taxon>Conoidasida</taxon>
        <taxon>Coccidia</taxon>
        <taxon>Eucoccidiorida</taxon>
        <taxon>Eimeriorina</taxon>
        <taxon>Eimeriidae</taxon>
        <taxon>Eimeria</taxon>
    </lineage>
</organism>
<keyword evidence="1" id="KW-0677">Repeat</keyword>
<dbReference type="Proteomes" id="UP000018050">
    <property type="component" value="Unassembled WGS sequence"/>
</dbReference>
<dbReference type="InterPro" id="IPR000177">
    <property type="entry name" value="Apple"/>
</dbReference>
<dbReference type="RefSeq" id="XP_013249771.1">
    <property type="nucleotide sequence ID" value="XM_013394317.1"/>
</dbReference>
<dbReference type="GeneID" id="25273076"/>
<evidence type="ECO:0000259" key="4">
    <source>
        <dbReference type="PROSITE" id="PS50948"/>
    </source>
</evidence>
<reference evidence="5" key="1">
    <citation type="submission" date="2013-10" db="EMBL/GenBank/DDBJ databases">
        <title>Genomic analysis of the causative agents of coccidiosis in chickens.</title>
        <authorList>
            <person name="Reid A.J."/>
            <person name="Blake D."/>
            <person name="Billington K."/>
            <person name="Browne H."/>
            <person name="Dunn M."/>
            <person name="Hung S."/>
            <person name="Kawahara F."/>
            <person name="Miranda-Saavedra D."/>
            <person name="Mourier T."/>
            <person name="Nagra H."/>
            <person name="Otto T.D."/>
            <person name="Rawlings N."/>
            <person name="Sanchez A."/>
            <person name="Sanders M."/>
            <person name="Subramaniam C."/>
            <person name="Tay Y."/>
            <person name="Dear P."/>
            <person name="Doerig C."/>
            <person name="Gruber A."/>
            <person name="Parkinson J."/>
            <person name="Shirley M."/>
            <person name="Wan K.L."/>
            <person name="Berriman M."/>
            <person name="Tomley F."/>
            <person name="Pain A."/>
        </authorList>
    </citation>
    <scope>NUCLEOTIDE SEQUENCE</scope>
    <source>
        <strain evidence="5">Houghton</strain>
    </source>
</reference>
<dbReference type="SUPFAM" id="SSF57414">
    <property type="entry name" value="Hairpin loop containing domain-like"/>
    <property type="match status" value="2"/>
</dbReference>
<feature type="compositionally biased region" description="Low complexity" evidence="3">
    <location>
        <begin position="1"/>
        <end position="22"/>
    </location>
</feature>
<reference evidence="5" key="2">
    <citation type="submission" date="2013-10" db="EMBL/GenBank/DDBJ databases">
        <authorList>
            <person name="Aslett M."/>
        </authorList>
    </citation>
    <scope>NUCLEOTIDE SEQUENCE</scope>
    <source>
        <strain evidence="5">Houghton</strain>
    </source>
</reference>
<evidence type="ECO:0000313" key="6">
    <source>
        <dbReference type="Proteomes" id="UP000018050"/>
    </source>
</evidence>
<dbReference type="PROSITE" id="PS50948">
    <property type="entry name" value="PAN"/>
    <property type="match status" value="1"/>
</dbReference>
<keyword evidence="2" id="KW-1015">Disulfide bond</keyword>